<gene>
    <name evidence="1" type="ORF">VNO78_03266</name>
</gene>
<proteinExistence type="predicted"/>
<protein>
    <recommendedName>
        <fullName evidence="3">RNase H type-1 domain-containing protein</fullName>
    </recommendedName>
</protein>
<dbReference type="Proteomes" id="UP001386955">
    <property type="component" value="Unassembled WGS sequence"/>
</dbReference>
<dbReference type="PANTHER" id="PTHR34023">
    <property type="entry name" value="RNASE H DOMAIN-CONTAINING PROTEIN"/>
    <property type="match status" value="1"/>
</dbReference>
<organism evidence="1 2">
    <name type="scientific">Psophocarpus tetragonolobus</name>
    <name type="common">Winged bean</name>
    <name type="synonym">Dolichos tetragonolobus</name>
    <dbReference type="NCBI Taxonomy" id="3891"/>
    <lineage>
        <taxon>Eukaryota</taxon>
        <taxon>Viridiplantae</taxon>
        <taxon>Streptophyta</taxon>
        <taxon>Embryophyta</taxon>
        <taxon>Tracheophyta</taxon>
        <taxon>Spermatophyta</taxon>
        <taxon>Magnoliopsida</taxon>
        <taxon>eudicotyledons</taxon>
        <taxon>Gunneridae</taxon>
        <taxon>Pentapetalae</taxon>
        <taxon>rosids</taxon>
        <taxon>fabids</taxon>
        <taxon>Fabales</taxon>
        <taxon>Fabaceae</taxon>
        <taxon>Papilionoideae</taxon>
        <taxon>50 kb inversion clade</taxon>
        <taxon>NPAAA clade</taxon>
        <taxon>indigoferoid/millettioid clade</taxon>
        <taxon>Phaseoleae</taxon>
        <taxon>Psophocarpus</taxon>
    </lineage>
</organism>
<evidence type="ECO:0000313" key="2">
    <source>
        <dbReference type="Proteomes" id="UP001386955"/>
    </source>
</evidence>
<dbReference type="PANTHER" id="PTHR34023:SF4">
    <property type="entry name" value="RNASE H TYPE-1 DOMAIN-CONTAINING PROTEIN"/>
    <property type="match status" value="1"/>
</dbReference>
<name>A0AAN9XWS8_PSOTE</name>
<evidence type="ECO:0008006" key="3">
    <source>
        <dbReference type="Google" id="ProtNLM"/>
    </source>
</evidence>
<dbReference type="EMBL" id="JAYMYS010000001">
    <property type="protein sequence ID" value="KAK7411824.1"/>
    <property type="molecule type" value="Genomic_DNA"/>
</dbReference>
<evidence type="ECO:0000313" key="1">
    <source>
        <dbReference type="EMBL" id="KAK7411824.1"/>
    </source>
</evidence>
<comment type="caution">
    <text evidence="1">The sequence shown here is derived from an EMBL/GenBank/DDBJ whole genome shotgun (WGS) entry which is preliminary data.</text>
</comment>
<sequence>MAPSATPMIGPNIDDVDLNVRFFRKLLVKVMKELPEWCGDPLQLIKGQTTSLHPYVTLFHKIRTLLALDWEVNIQHIFSEGNACANVIAKDDAQSNISNEVVHACSDKFVNTLIVAF</sequence>
<reference evidence="1 2" key="1">
    <citation type="submission" date="2024-01" db="EMBL/GenBank/DDBJ databases">
        <title>The genomes of 5 underutilized Papilionoideae crops provide insights into root nodulation and disease resistanc.</title>
        <authorList>
            <person name="Jiang F."/>
        </authorList>
    </citation>
    <scope>NUCLEOTIDE SEQUENCE [LARGE SCALE GENOMIC DNA]</scope>
    <source>
        <strain evidence="1">DUOXIRENSHENG_FW03</strain>
        <tissue evidence="1">Leaves</tissue>
    </source>
</reference>
<keyword evidence="2" id="KW-1185">Reference proteome</keyword>
<accession>A0AAN9XWS8</accession>
<dbReference type="AlphaFoldDB" id="A0AAN9XWS8"/>